<feature type="domain" description="HTH marR-type" evidence="4">
    <location>
        <begin position="1"/>
        <end position="134"/>
    </location>
</feature>
<dbReference type="OrthoDB" id="122135at2"/>
<dbReference type="InterPro" id="IPR036388">
    <property type="entry name" value="WH-like_DNA-bd_sf"/>
</dbReference>
<dbReference type="PANTHER" id="PTHR33164:SF57">
    <property type="entry name" value="MARR-FAMILY TRANSCRIPTIONAL REGULATOR"/>
    <property type="match status" value="1"/>
</dbReference>
<evidence type="ECO:0000256" key="1">
    <source>
        <dbReference type="ARBA" id="ARBA00023015"/>
    </source>
</evidence>
<keyword evidence="6" id="KW-1185">Reference proteome</keyword>
<sequence>MQLSEELARLFANLGPAFARLGDDGLRNADYLVLAWLDNRMALDGVRLSDLAEARGYDISTMSRRVAHLVGAGLVERQPDPDDGRAQLLVITRAGRALVAQGRTRRVSLITETLDDWSEEDKDQLARLLSRLNQNLELSL</sequence>
<reference evidence="5 6" key="1">
    <citation type="submission" date="2019-07" db="EMBL/GenBank/DDBJ databases">
        <authorList>
            <person name="Zhou L.-Y."/>
        </authorList>
    </citation>
    <scope>NUCLEOTIDE SEQUENCE [LARGE SCALE GENOMIC DNA]</scope>
    <source>
        <strain evidence="5 6">YIM 101269</strain>
    </source>
</reference>
<evidence type="ECO:0000313" key="5">
    <source>
        <dbReference type="EMBL" id="TRY18130.1"/>
    </source>
</evidence>
<evidence type="ECO:0000256" key="2">
    <source>
        <dbReference type="ARBA" id="ARBA00023125"/>
    </source>
</evidence>
<evidence type="ECO:0000259" key="4">
    <source>
        <dbReference type="PROSITE" id="PS50995"/>
    </source>
</evidence>
<dbReference type="SUPFAM" id="SSF46785">
    <property type="entry name" value="Winged helix' DNA-binding domain"/>
    <property type="match status" value="1"/>
</dbReference>
<dbReference type="GO" id="GO:0006950">
    <property type="term" value="P:response to stress"/>
    <property type="evidence" value="ECO:0007669"/>
    <property type="project" value="TreeGrafter"/>
</dbReference>
<dbReference type="InterPro" id="IPR036390">
    <property type="entry name" value="WH_DNA-bd_sf"/>
</dbReference>
<dbReference type="GO" id="GO:0003677">
    <property type="term" value="F:DNA binding"/>
    <property type="evidence" value="ECO:0007669"/>
    <property type="project" value="UniProtKB-KW"/>
</dbReference>
<dbReference type="PANTHER" id="PTHR33164">
    <property type="entry name" value="TRANSCRIPTIONAL REGULATOR, MARR FAMILY"/>
    <property type="match status" value="1"/>
</dbReference>
<dbReference type="Proteomes" id="UP000317638">
    <property type="component" value="Unassembled WGS sequence"/>
</dbReference>
<dbReference type="AlphaFoldDB" id="A0A553K099"/>
<dbReference type="Gene3D" id="1.10.10.10">
    <property type="entry name" value="Winged helix-like DNA-binding domain superfamily/Winged helix DNA-binding domain"/>
    <property type="match status" value="1"/>
</dbReference>
<dbReference type="EMBL" id="VKKG01000003">
    <property type="protein sequence ID" value="TRY18130.1"/>
    <property type="molecule type" value="Genomic_DNA"/>
</dbReference>
<dbReference type="PROSITE" id="PS50995">
    <property type="entry name" value="HTH_MARR_2"/>
    <property type="match status" value="1"/>
</dbReference>
<gene>
    <name evidence="5" type="ORF">FOJ82_08725</name>
</gene>
<dbReference type="PRINTS" id="PR00598">
    <property type="entry name" value="HTHMARR"/>
</dbReference>
<protein>
    <submittedName>
        <fullName evidence="5">MarR family transcriptional regulator</fullName>
    </submittedName>
</protein>
<dbReference type="InterPro" id="IPR023187">
    <property type="entry name" value="Tscrpt_reg_MarR-type_CS"/>
</dbReference>
<dbReference type="SMART" id="SM00347">
    <property type="entry name" value="HTH_MARR"/>
    <property type="match status" value="1"/>
</dbReference>
<dbReference type="InterPro" id="IPR039422">
    <property type="entry name" value="MarR/SlyA-like"/>
</dbReference>
<comment type="caution">
    <text evidence="5">The sequence shown here is derived from an EMBL/GenBank/DDBJ whole genome shotgun (WGS) entry which is preliminary data.</text>
</comment>
<keyword evidence="3" id="KW-0804">Transcription</keyword>
<proteinExistence type="predicted"/>
<dbReference type="InterPro" id="IPR000835">
    <property type="entry name" value="HTH_MarR-typ"/>
</dbReference>
<dbReference type="Pfam" id="PF12802">
    <property type="entry name" value="MarR_2"/>
    <property type="match status" value="1"/>
</dbReference>
<name>A0A553K099_9ACTN</name>
<evidence type="ECO:0000313" key="6">
    <source>
        <dbReference type="Proteomes" id="UP000317638"/>
    </source>
</evidence>
<dbReference type="RefSeq" id="WP_143938106.1">
    <property type="nucleotide sequence ID" value="NZ_VKKG01000003.1"/>
</dbReference>
<organism evidence="5 6">
    <name type="scientific">Tessaracoccus rhinocerotis</name>
    <dbReference type="NCBI Taxonomy" id="1689449"/>
    <lineage>
        <taxon>Bacteria</taxon>
        <taxon>Bacillati</taxon>
        <taxon>Actinomycetota</taxon>
        <taxon>Actinomycetes</taxon>
        <taxon>Propionibacteriales</taxon>
        <taxon>Propionibacteriaceae</taxon>
        <taxon>Tessaracoccus</taxon>
    </lineage>
</organism>
<evidence type="ECO:0000256" key="3">
    <source>
        <dbReference type="ARBA" id="ARBA00023163"/>
    </source>
</evidence>
<dbReference type="GO" id="GO:0003700">
    <property type="term" value="F:DNA-binding transcription factor activity"/>
    <property type="evidence" value="ECO:0007669"/>
    <property type="project" value="InterPro"/>
</dbReference>
<keyword evidence="2" id="KW-0238">DNA-binding</keyword>
<accession>A0A553K099</accession>
<keyword evidence="1" id="KW-0805">Transcription regulation</keyword>
<dbReference type="PROSITE" id="PS01117">
    <property type="entry name" value="HTH_MARR_1"/>
    <property type="match status" value="1"/>
</dbReference>